<comment type="subunit">
    <text evidence="3">Part of the 30S ribosomal subunit. Forms a bridge to the 50S subunit in the 70S ribosome, contacting the 23S rRNA.</text>
</comment>
<organism evidence="5 6">
    <name type="scientific">Rurimicrobium arvi</name>
    <dbReference type="NCBI Taxonomy" id="2049916"/>
    <lineage>
        <taxon>Bacteria</taxon>
        <taxon>Pseudomonadati</taxon>
        <taxon>Bacteroidota</taxon>
        <taxon>Chitinophagia</taxon>
        <taxon>Chitinophagales</taxon>
        <taxon>Chitinophagaceae</taxon>
        <taxon>Rurimicrobium</taxon>
    </lineage>
</organism>
<dbReference type="SUPFAM" id="SSF47060">
    <property type="entry name" value="S15/NS1 RNA-binding domain"/>
    <property type="match status" value="1"/>
</dbReference>
<dbReference type="CDD" id="cd00677">
    <property type="entry name" value="S15_NS1_EPRS_RNA-bind"/>
    <property type="match status" value="1"/>
</dbReference>
<accession>A0ABP8MMN4</accession>
<dbReference type="Gene3D" id="1.10.287.10">
    <property type="entry name" value="S15/NS1, RNA-binding"/>
    <property type="match status" value="1"/>
</dbReference>
<dbReference type="Proteomes" id="UP001501410">
    <property type="component" value="Unassembled WGS sequence"/>
</dbReference>
<keyword evidence="1 3" id="KW-0689">Ribosomal protein</keyword>
<dbReference type="InterPro" id="IPR005290">
    <property type="entry name" value="Ribosomal_uS15_bac-type"/>
</dbReference>
<gene>
    <name evidence="3 5" type="primary">rpsO</name>
    <name evidence="5" type="ORF">GCM10023092_12650</name>
</gene>
<evidence type="ECO:0000313" key="5">
    <source>
        <dbReference type="EMBL" id="GAA4452946.1"/>
    </source>
</evidence>
<keyword evidence="6" id="KW-1185">Reference proteome</keyword>
<dbReference type="GO" id="GO:0005840">
    <property type="term" value="C:ribosome"/>
    <property type="evidence" value="ECO:0007669"/>
    <property type="project" value="UniProtKB-KW"/>
</dbReference>
<dbReference type="PANTHER" id="PTHR23321:SF26">
    <property type="entry name" value="SMALL RIBOSOMAL SUBUNIT PROTEIN US15M"/>
    <property type="match status" value="1"/>
</dbReference>
<comment type="caution">
    <text evidence="5">The sequence shown here is derived from an EMBL/GenBank/DDBJ whole genome shotgun (WGS) entry which is preliminary data.</text>
</comment>
<dbReference type="PANTHER" id="PTHR23321">
    <property type="entry name" value="RIBOSOMAL PROTEIN S15, BACTERIAL AND ORGANELLAR"/>
    <property type="match status" value="1"/>
</dbReference>
<reference evidence="6" key="1">
    <citation type="journal article" date="2019" name="Int. J. Syst. Evol. Microbiol.">
        <title>The Global Catalogue of Microorganisms (GCM) 10K type strain sequencing project: providing services to taxonomists for standard genome sequencing and annotation.</title>
        <authorList>
            <consortium name="The Broad Institute Genomics Platform"/>
            <consortium name="The Broad Institute Genome Sequencing Center for Infectious Disease"/>
            <person name="Wu L."/>
            <person name="Ma J."/>
        </authorList>
    </citation>
    <scope>NUCLEOTIDE SEQUENCE [LARGE SCALE GENOMIC DNA]</scope>
    <source>
        <strain evidence="6">JCM 31921</strain>
    </source>
</reference>
<dbReference type="RefSeq" id="WP_344824139.1">
    <property type="nucleotide sequence ID" value="NZ_BAABEZ010000018.1"/>
</dbReference>
<evidence type="ECO:0000313" key="6">
    <source>
        <dbReference type="Proteomes" id="UP001501410"/>
    </source>
</evidence>
<comment type="function">
    <text evidence="3">One of the primary rRNA binding proteins, it binds directly to 16S rRNA where it helps nucleate assembly of the platform of the 30S subunit by binding and bridging several RNA helices of the 16S rRNA.</text>
</comment>
<evidence type="ECO:0000256" key="1">
    <source>
        <dbReference type="ARBA" id="ARBA00022980"/>
    </source>
</evidence>
<proteinExistence type="inferred from homology"/>
<dbReference type="EMBL" id="BAABEZ010000018">
    <property type="protein sequence ID" value="GAA4452946.1"/>
    <property type="molecule type" value="Genomic_DNA"/>
</dbReference>
<keyword evidence="2 3" id="KW-0687">Ribonucleoprotein</keyword>
<evidence type="ECO:0000256" key="4">
    <source>
        <dbReference type="RuleBase" id="RU003919"/>
    </source>
</evidence>
<dbReference type="SMART" id="SM01387">
    <property type="entry name" value="Ribosomal_S15"/>
    <property type="match status" value="1"/>
</dbReference>
<evidence type="ECO:0000256" key="2">
    <source>
        <dbReference type="ARBA" id="ARBA00023274"/>
    </source>
</evidence>
<dbReference type="Pfam" id="PF00312">
    <property type="entry name" value="Ribosomal_S15"/>
    <property type="match status" value="1"/>
</dbReference>
<dbReference type="NCBIfam" id="TIGR00952">
    <property type="entry name" value="S15_bact"/>
    <property type="match status" value="1"/>
</dbReference>
<dbReference type="Gene3D" id="6.10.250.3130">
    <property type="match status" value="1"/>
</dbReference>
<dbReference type="HAMAP" id="MF_01343_B">
    <property type="entry name" value="Ribosomal_uS15_B"/>
    <property type="match status" value="1"/>
</dbReference>
<comment type="function">
    <text evidence="3">Forms an intersubunit bridge (bridge B4) with the 23S rRNA of the 50S subunit in the ribosome.</text>
</comment>
<keyword evidence="3" id="KW-0694">RNA-binding</keyword>
<dbReference type="InterPro" id="IPR000589">
    <property type="entry name" value="Ribosomal_uS15"/>
</dbReference>
<comment type="similarity">
    <text evidence="3 4">Belongs to the universal ribosomal protein uS15 family.</text>
</comment>
<keyword evidence="3" id="KW-0699">rRNA-binding</keyword>
<evidence type="ECO:0000256" key="3">
    <source>
        <dbReference type="HAMAP-Rule" id="MF_01343"/>
    </source>
</evidence>
<dbReference type="InterPro" id="IPR009068">
    <property type="entry name" value="uS15_NS1_RNA-bd_sf"/>
</dbReference>
<name>A0ABP8MMN4_9BACT</name>
<protein>
    <recommendedName>
        <fullName evidence="3">Small ribosomal subunit protein uS15</fullName>
    </recommendedName>
</protein>
<sequence>MSHLSAEQKKSIFKEFGGSEANTGSIEAQIAILTQRINHISQHLKSGNKKDFSSNRGLMKMVGQRKRQLQYLSRTNLTGYRALIEKLGLRK</sequence>